<comment type="caution">
    <text evidence="1">The sequence shown here is derived from an EMBL/GenBank/DDBJ whole genome shotgun (WGS) entry which is preliminary data.</text>
</comment>
<name>A0A813I7Y3_POLGL</name>
<reference evidence="1" key="1">
    <citation type="submission" date="2021-02" db="EMBL/GenBank/DDBJ databases">
        <authorList>
            <person name="Dougan E. K."/>
            <person name="Rhodes N."/>
            <person name="Thang M."/>
            <person name="Chan C."/>
        </authorList>
    </citation>
    <scope>NUCLEOTIDE SEQUENCE</scope>
</reference>
<accession>A0A813I7Y3</accession>
<feature type="non-terminal residue" evidence="1">
    <location>
        <position position="207"/>
    </location>
</feature>
<dbReference type="EMBL" id="CAJNNW010005213">
    <property type="protein sequence ID" value="CAE8647217.1"/>
    <property type="molecule type" value="Genomic_DNA"/>
</dbReference>
<evidence type="ECO:0000313" key="1">
    <source>
        <dbReference type="EMBL" id="CAE8647217.1"/>
    </source>
</evidence>
<feature type="non-terminal residue" evidence="1">
    <location>
        <position position="1"/>
    </location>
</feature>
<gene>
    <name evidence="1" type="ORF">PGLA2088_LOCUS5485</name>
</gene>
<proteinExistence type="predicted"/>
<evidence type="ECO:0000313" key="2">
    <source>
        <dbReference type="Proteomes" id="UP000626109"/>
    </source>
</evidence>
<sequence>SSSRSSRSASPPGEGAAAPISKLSKLALKDAILELEVAARRTRDATSSAALQLWQTAERGLGREVEIDDPAIRSLFSLHILAVEDLLSQVRTQVAATLEAVMLWGRPQAFQVSAGLKLLSDSDCGDNSALGQTIAGDLADADKATSEAQGRLLERLRLEVVVPTDLRLHAHEQLRELLRQRQRTRSFGLSARQDVASLRKGEVVSGL</sequence>
<protein>
    <submittedName>
        <fullName evidence="1">Uncharacterized protein</fullName>
    </submittedName>
</protein>
<dbReference type="AlphaFoldDB" id="A0A813I7Y3"/>
<organism evidence="1 2">
    <name type="scientific">Polarella glacialis</name>
    <name type="common">Dinoflagellate</name>
    <dbReference type="NCBI Taxonomy" id="89957"/>
    <lineage>
        <taxon>Eukaryota</taxon>
        <taxon>Sar</taxon>
        <taxon>Alveolata</taxon>
        <taxon>Dinophyceae</taxon>
        <taxon>Suessiales</taxon>
        <taxon>Suessiaceae</taxon>
        <taxon>Polarella</taxon>
    </lineage>
</organism>
<dbReference type="Proteomes" id="UP000626109">
    <property type="component" value="Unassembled WGS sequence"/>
</dbReference>